<dbReference type="InterPro" id="IPR022382">
    <property type="entry name" value="Mycoplasma_peptidase_DUF31"/>
</dbReference>
<dbReference type="EMBL" id="HF559394">
    <property type="protein sequence ID" value="CCP24210.1"/>
    <property type="molecule type" value="Genomic_DNA"/>
</dbReference>
<dbReference type="SUPFAM" id="SSF50494">
    <property type="entry name" value="Trypsin-like serine proteases"/>
    <property type="match status" value="1"/>
</dbReference>
<gene>
    <name evidence="3" type="primary">MCYN0478</name>
    <name evidence="3" type="ordered locus">MCYN_0478</name>
</gene>
<reference evidence="4" key="1">
    <citation type="journal article" date="2013" name="Genome Announc.">
        <title>Complete genome sequence of Mycoplasma cynos strain C142.</title>
        <authorList>
            <person name="Walker C.A."/>
            <person name="Mannering S.A."/>
            <person name="Shields S."/>
            <person name="Blake D.P."/>
            <person name="Brownlie J."/>
        </authorList>
    </citation>
    <scope>NUCLEOTIDE SEQUENCE [LARGE SCALE GENOMIC DNA]</scope>
    <source>
        <strain evidence="4">C142</strain>
    </source>
</reference>
<dbReference type="eggNOG" id="ENOG5033SXH">
    <property type="taxonomic scope" value="Bacteria"/>
</dbReference>
<dbReference type="InterPro" id="IPR009003">
    <property type="entry name" value="Peptidase_S1_PA"/>
</dbReference>
<dbReference type="AlphaFoldDB" id="L0RXF3"/>
<accession>L0RXF3</accession>
<dbReference type="HOGENOM" id="CLU_015669_0_0_14"/>
<protein>
    <submittedName>
        <fullName evidence="3">Putative lipoprotein, LppD family</fullName>
    </submittedName>
</protein>
<dbReference type="STRING" id="1246955.MCYN_0478"/>
<name>L0RXF3_MYCC1</name>
<dbReference type="NCBIfam" id="NF045841">
    <property type="entry name" value="Ig_SerProt_MIP"/>
    <property type="match status" value="1"/>
</dbReference>
<dbReference type="InterPro" id="IPR022381">
    <property type="entry name" value="Uncharacterised_MG067"/>
</dbReference>
<keyword evidence="3" id="KW-0449">Lipoprotein</keyword>
<evidence type="ECO:0000313" key="4">
    <source>
        <dbReference type="Proteomes" id="UP000010466"/>
    </source>
</evidence>
<evidence type="ECO:0000313" key="3">
    <source>
        <dbReference type="EMBL" id="CCP24210.1"/>
    </source>
</evidence>
<dbReference type="KEGG" id="mcy:MCYN_0478"/>
<dbReference type="Proteomes" id="UP000010466">
    <property type="component" value="Chromosome"/>
</dbReference>
<dbReference type="Pfam" id="PF01732">
    <property type="entry name" value="Mycop_pep_DUF31"/>
    <property type="match status" value="1"/>
</dbReference>
<keyword evidence="1" id="KW-1003">Cell membrane</keyword>
<organism evidence="3 4">
    <name type="scientific">Mycoplasmopsis cynos (strain C142)</name>
    <name type="common">Mycoplasma cynos</name>
    <dbReference type="NCBI Taxonomy" id="1246955"/>
    <lineage>
        <taxon>Bacteria</taxon>
        <taxon>Bacillati</taxon>
        <taxon>Mycoplasmatota</taxon>
        <taxon>Mycoplasmoidales</taxon>
        <taxon>Metamycoplasmataceae</taxon>
        <taxon>Mycoplasmopsis</taxon>
    </lineage>
</organism>
<sequence>MIFFYKRSVMMKKLNSILFSGVTSITSLPLIFVASCTQNDSDTNNSNNNDGSIQQPNGIGKKKLKTKEEITNYLKNKTQEELFNFNYLYGRNNVNLSDFSVTDFLNKKKSGEISLTLKDQNIDVEIVNLKANNDNDTIDVFLDFNNNLESFTLKGFKKGNPFEQINQRVQPSKSEITKYINSSQNERYNIDFKKYLGPLSNNEKPRDLGTTAKQKEEFDKKARELHLPTYDNANLLGFTIPKYDSNNKVIGLDLKTIGETGKGPADTDSFGISKDDANKNIGLARTITNPTYANIAAQTYQFNISNWKVSYDENERNKTKDLLKNDENISLLIEKIKDNDKKTNFQKRFLTAKEHNNRNALKELKSRIIEELEKENGFTKANEIVSEYTKKHIEEIKEKIKKSDLKEETKTRLYPYIDEAFDFYQLEIIYNQKIGGDGTAWIFDYEEPEKGHYPTKFYFATNLHVIDQIDKDEKYFDSFGLTRIDKDKQSLFNTLKVNSFEVLSGRFKAFGFNKEAITRIFDGRDYLTKDPKDFLVDKSFDKKEFIDFAVFEVDFSKSKDYNSEEKAKLVTNDYANWKEEEKASFADFDYLTNYEKIDVPLSIKPGENADEVLNKFDSLYILGYPKSKSNSFFDFFLLENDGQYRNEDQIKAAEYTFSLWTNASFNLYEKNIHQLDEKTLKKAKRGSYLSYNLGYRTFTDKPGISDQFLTTPIIGKNFYRSSKDDKEYVSMSLGYIPKQYAPGGGSSGSSVRNQNNKVVGIIHAGTFTARASVAAALRSNGFNYQGLFGEYNLPQYDVIYGTGKDQKNSYRDEMKKMNKKPTHLFKNGFDKEKVPSNFQFNNSATKNN</sequence>
<evidence type="ECO:0000256" key="1">
    <source>
        <dbReference type="ARBA" id="ARBA00022475"/>
    </source>
</evidence>
<proteinExistence type="predicted"/>
<feature type="domain" description="DUF31" evidence="2">
    <location>
        <begin position="424"/>
        <end position="764"/>
    </location>
</feature>
<keyword evidence="1" id="KW-0472">Membrane</keyword>
<dbReference type="PRINTS" id="PR00840">
    <property type="entry name" value="Y06768FAMILY"/>
</dbReference>
<dbReference type="PATRIC" id="fig|1246955.3.peg.431"/>
<keyword evidence="4" id="KW-1185">Reference proteome</keyword>
<dbReference type="NCBIfam" id="NF045842">
    <property type="entry name" value="MIP_near_MIB"/>
    <property type="match status" value="1"/>
</dbReference>
<evidence type="ECO:0000259" key="2">
    <source>
        <dbReference type="Pfam" id="PF01732"/>
    </source>
</evidence>